<dbReference type="InterPro" id="IPR035681">
    <property type="entry name" value="ComA-like_MBL"/>
</dbReference>
<dbReference type="Gene3D" id="3.60.15.10">
    <property type="entry name" value="Ribonuclease Z/Hydroxyacylglutathione hydrolase-like"/>
    <property type="match status" value="1"/>
</dbReference>
<evidence type="ECO:0000256" key="6">
    <source>
        <dbReference type="SAM" id="Phobius"/>
    </source>
</evidence>
<feature type="domain" description="Metallo-beta-lactamase" evidence="7">
    <location>
        <begin position="640"/>
        <end position="860"/>
    </location>
</feature>
<reference evidence="8" key="1">
    <citation type="submission" date="2020-02" db="EMBL/GenBank/DDBJ databases">
        <authorList>
            <person name="Meier V. D."/>
        </authorList>
    </citation>
    <scope>NUCLEOTIDE SEQUENCE</scope>
    <source>
        <strain evidence="8">AVDCRST_MAG74</strain>
    </source>
</reference>
<feature type="transmembrane region" description="Helical" evidence="6">
    <location>
        <begin position="596"/>
        <end position="619"/>
    </location>
</feature>
<dbReference type="Pfam" id="PF03772">
    <property type="entry name" value="Competence"/>
    <property type="match status" value="1"/>
</dbReference>
<feature type="transmembrane region" description="Helical" evidence="6">
    <location>
        <begin position="552"/>
        <end position="575"/>
    </location>
</feature>
<keyword evidence="4 6" id="KW-1133">Transmembrane helix</keyword>
<name>A0A6J4Q0K6_9BACT</name>
<feature type="transmembrane region" description="Helical" evidence="6">
    <location>
        <begin position="365"/>
        <end position="385"/>
    </location>
</feature>
<dbReference type="PANTHER" id="PTHR30619:SF7">
    <property type="entry name" value="BETA-LACTAMASE DOMAIN PROTEIN"/>
    <property type="match status" value="1"/>
</dbReference>
<dbReference type="Pfam" id="PF13567">
    <property type="entry name" value="DUF4131"/>
    <property type="match status" value="1"/>
</dbReference>
<gene>
    <name evidence="8" type="ORF">AVDCRST_MAG74-3719</name>
</gene>
<dbReference type="InterPro" id="IPR036866">
    <property type="entry name" value="RibonucZ/Hydroxyglut_hydro"/>
</dbReference>
<evidence type="ECO:0000256" key="1">
    <source>
        <dbReference type="ARBA" id="ARBA00004651"/>
    </source>
</evidence>
<feature type="transmembrane region" description="Helical" evidence="6">
    <location>
        <begin position="269"/>
        <end position="290"/>
    </location>
</feature>
<dbReference type="InterPro" id="IPR025405">
    <property type="entry name" value="DUF4131"/>
</dbReference>
<evidence type="ECO:0000256" key="5">
    <source>
        <dbReference type="ARBA" id="ARBA00023136"/>
    </source>
</evidence>
<dbReference type="AlphaFoldDB" id="A0A6J4Q0K6"/>
<protein>
    <submittedName>
        <fullName evidence="8">Late competence protein ComEC, DNA transport</fullName>
    </submittedName>
</protein>
<evidence type="ECO:0000259" key="7">
    <source>
        <dbReference type="SMART" id="SM00849"/>
    </source>
</evidence>
<dbReference type="SMART" id="SM00849">
    <property type="entry name" value="Lactamase_B"/>
    <property type="match status" value="1"/>
</dbReference>
<dbReference type="GO" id="GO:0005886">
    <property type="term" value="C:plasma membrane"/>
    <property type="evidence" value="ECO:0007669"/>
    <property type="project" value="UniProtKB-SubCell"/>
</dbReference>
<feature type="transmembrane region" description="Helical" evidence="6">
    <location>
        <begin position="457"/>
        <end position="480"/>
    </location>
</feature>
<dbReference type="NCBIfam" id="TIGR00360">
    <property type="entry name" value="ComEC_N-term"/>
    <property type="match status" value="1"/>
</dbReference>
<feature type="transmembrane region" description="Helical" evidence="6">
    <location>
        <begin position="12"/>
        <end position="31"/>
    </location>
</feature>
<feature type="transmembrane region" description="Helical" evidence="6">
    <location>
        <begin position="343"/>
        <end position="359"/>
    </location>
</feature>
<evidence type="ECO:0000313" key="8">
    <source>
        <dbReference type="EMBL" id="CAA9431283.1"/>
    </source>
</evidence>
<feature type="transmembrane region" description="Helical" evidence="6">
    <location>
        <begin position="297"/>
        <end position="315"/>
    </location>
</feature>
<dbReference type="PANTHER" id="PTHR30619">
    <property type="entry name" value="DNA INTERNALIZATION/COMPETENCE PROTEIN COMEC/REC2"/>
    <property type="match status" value="1"/>
</dbReference>
<evidence type="ECO:0000256" key="2">
    <source>
        <dbReference type="ARBA" id="ARBA00022475"/>
    </source>
</evidence>
<organism evidence="8">
    <name type="scientific">uncultured Pyrinomonadaceae bacterium</name>
    <dbReference type="NCBI Taxonomy" id="2283094"/>
    <lineage>
        <taxon>Bacteria</taxon>
        <taxon>Pseudomonadati</taxon>
        <taxon>Acidobacteriota</taxon>
        <taxon>Blastocatellia</taxon>
        <taxon>Blastocatellales</taxon>
        <taxon>Pyrinomonadaceae</taxon>
        <taxon>environmental samples</taxon>
    </lineage>
</organism>
<dbReference type="InterPro" id="IPR001279">
    <property type="entry name" value="Metallo-B-lactamas"/>
</dbReference>
<feature type="transmembrane region" description="Helical" evidence="6">
    <location>
        <begin position="492"/>
        <end position="514"/>
    </location>
</feature>
<evidence type="ECO:0000256" key="3">
    <source>
        <dbReference type="ARBA" id="ARBA00022692"/>
    </source>
</evidence>
<evidence type="ECO:0000256" key="4">
    <source>
        <dbReference type="ARBA" id="ARBA00022989"/>
    </source>
</evidence>
<proteinExistence type="predicted"/>
<sequence length="912" mass="101744">MPQSASANFTLYPFLWLSICFAGGILSANFLTHDWKIYLIICFAFAIAAFFIKQNSALFFISAAFVAVGGLHFQIENQPPAENRVKRLYDENRIMSGDPIEIEGVLQSEPELAVGGFFLVLKTERAIYKEAELEISGSVRLFAAAPNEQIADEYKQLNLSYGSRIRAACRLRRADDYLNAGVLSRTELLDQKQIDAIGIIKSPLLVEKIGEMKTASPLGWIYERRQNLIVDFRDNFNVSTAGVLIASLLGNSHFLDKQTAEVFRAGGTFHVLVISGLHITFIGGLTLLLIRFFTNQRLGQFVIACVFLWAYALAVGADVPVVRAAIMFTILLFSQVIYRHGTLLNSLGFCALILLVWRPNDIFTASFQLTFVSLAAIVAIAFPLVEKLRAIGSWSPSAETPFPPRVSVWLKRFCETLYWREAVWEREVSRQLWTANLFKAPYLKWLEAKNLQTFAQYFFEALLVSAIVQICLLPLTVVYFHRFPVLSIFLNLWVGIVIACESFTAIAAVCLANINETIALPLIRLTELLNWLLVSVPNFFTENNWANLRLPAYSGAMQMIYVLYFAPLIFLAFVLNKWNPFSISYKFQVSSQKFATFSASLFLRVVASLLMVLFALIVFHPFGSPPIDGRLHIDFLDVGQGDAALITFPNGETLLVDGGGRTNFNQINWGTKEEPEYFEPDTRSVGEAVVSEFLWARGYSQIDYILATHADSDHIQGLSEAAMNFSARAAIFGRTPAKDAEYAALDSILEERGIGSVTLSRGDVLTFGAAKIEVLYPPRDDSPEAVSDNNHSLVLRVVYGDRKFLLTGDIERETERELTNAPAFLQADLVKVAHHGSRTSSVQEFISASKAKIAVVSVGRESPYGHPHEEVVERWKNSGAKVLTTGENGTISISTDGQDLQLKVYRGKTTYR</sequence>
<keyword evidence="5 6" id="KW-0472">Membrane</keyword>
<dbReference type="SUPFAM" id="SSF56281">
    <property type="entry name" value="Metallo-hydrolase/oxidoreductase"/>
    <property type="match status" value="1"/>
</dbReference>
<accession>A0A6J4Q0K6</accession>
<keyword evidence="2" id="KW-1003">Cell membrane</keyword>
<comment type="subcellular location">
    <subcellularLocation>
        <location evidence="1">Cell membrane</location>
        <topology evidence="1">Multi-pass membrane protein</topology>
    </subcellularLocation>
</comment>
<dbReference type="EMBL" id="CADCUR010000307">
    <property type="protein sequence ID" value="CAA9431283.1"/>
    <property type="molecule type" value="Genomic_DNA"/>
</dbReference>
<dbReference type="InterPro" id="IPR052159">
    <property type="entry name" value="Competence_DNA_uptake"/>
</dbReference>
<feature type="transmembrane region" description="Helical" evidence="6">
    <location>
        <begin position="37"/>
        <end position="52"/>
    </location>
</feature>
<dbReference type="InterPro" id="IPR004477">
    <property type="entry name" value="ComEC_N"/>
</dbReference>
<dbReference type="Pfam" id="PF00753">
    <property type="entry name" value="Lactamase_B"/>
    <property type="match status" value="1"/>
</dbReference>
<keyword evidence="3 6" id="KW-0812">Transmembrane</keyword>
<dbReference type="CDD" id="cd07731">
    <property type="entry name" value="ComA-like_MBL-fold"/>
    <property type="match status" value="1"/>
</dbReference>